<dbReference type="Proteomes" id="UP000195521">
    <property type="component" value="Unassembled WGS sequence"/>
</dbReference>
<comment type="caution">
    <text evidence="1">The sequence shown here is derived from an EMBL/GenBank/DDBJ whole genome shotgun (WGS) entry which is preliminary data.</text>
</comment>
<evidence type="ECO:0000313" key="1">
    <source>
        <dbReference type="EMBL" id="GAW83903.1"/>
    </source>
</evidence>
<gene>
    <name evidence="1" type="ORF">PGO_000015</name>
</gene>
<keyword evidence="2" id="KW-1185">Reference proteome</keyword>
<evidence type="ECO:0000313" key="2">
    <source>
        <dbReference type="Proteomes" id="UP000195521"/>
    </source>
</evidence>
<proteinExistence type="predicted"/>
<name>A0A1Y1JU23_PLAGO</name>
<protein>
    <submittedName>
        <fullName evidence="1">Variable surface protein</fullName>
    </submittedName>
</protein>
<dbReference type="AlphaFoldDB" id="A0A1Y1JU23"/>
<accession>A0A1Y1JU23</accession>
<reference evidence="2" key="1">
    <citation type="submission" date="2017-04" db="EMBL/GenBank/DDBJ databases">
        <title>Plasmodium gonderi genome.</title>
        <authorList>
            <person name="Arisue N."/>
            <person name="Honma H."/>
            <person name="Kawai S."/>
            <person name="Tougan T."/>
            <person name="Tanabe K."/>
            <person name="Horii T."/>
        </authorList>
    </citation>
    <scope>NUCLEOTIDE SEQUENCE [LARGE SCALE GENOMIC DNA]</scope>
    <source>
        <strain evidence="2">ATCC 30045</strain>
    </source>
</reference>
<organism evidence="1 2">
    <name type="scientific">Plasmodium gonderi</name>
    <dbReference type="NCBI Taxonomy" id="77519"/>
    <lineage>
        <taxon>Eukaryota</taxon>
        <taxon>Sar</taxon>
        <taxon>Alveolata</taxon>
        <taxon>Apicomplexa</taxon>
        <taxon>Aconoidasida</taxon>
        <taxon>Haemosporida</taxon>
        <taxon>Plasmodiidae</taxon>
        <taxon>Plasmodium</taxon>
        <taxon>Plasmodium (Plasmodium)</taxon>
    </lineage>
</organism>
<dbReference type="EMBL" id="BDQF01000017">
    <property type="protein sequence ID" value="GAW83903.1"/>
    <property type="molecule type" value="Genomic_DNA"/>
</dbReference>
<sequence length="250" mass="29090">MHYKYVDIFTECNGIIDGFITGKVPKNLENTDKIFQKYNILRNKFTLNECDIVSSYLMEIDSNIRPHNISLEAGALFLYYWIHDKLSYKGISIYTKDVYNAFIKEHHQTYGTDVFKDYIDITFRDGVMKNVNSLYDMYSCLNHKKVNGSYAKDNNFCNSLDVFVNKYNENIGTLASRIIEKKISLPCQKNMAVTILITTVTFGSHGLSLLHKIKSIKNTWNYMDQELRTSQESYISNIDSRDIGYNLLYD</sequence>
<dbReference type="GeneID" id="39744711"/>
<dbReference type="RefSeq" id="XP_028546492.1">
    <property type="nucleotide sequence ID" value="XM_028690691.1"/>
</dbReference>